<proteinExistence type="inferred from homology"/>
<dbReference type="InterPro" id="IPR017871">
    <property type="entry name" value="ABC_transporter-like_CS"/>
</dbReference>
<evidence type="ECO:0000256" key="2">
    <source>
        <dbReference type="ARBA" id="ARBA00005814"/>
    </source>
</evidence>
<feature type="transmembrane region" description="Helical" evidence="11">
    <location>
        <begin position="514"/>
        <end position="535"/>
    </location>
</feature>
<feature type="transmembrane region" description="Helical" evidence="11">
    <location>
        <begin position="401"/>
        <end position="422"/>
    </location>
</feature>
<dbReference type="InterPro" id="IPR005284">
    <property type="entry name" value="Pigment_permease/Abcg"/>
</dbReference>
<keyword evidence="6" id="KW-0547">Nucleotide-binding</keyword>
<evidence type="ECO:0000313" key="14">
    <source>
        <dbReference type="Proteomes" id="UP000198287"/>
    </source>
</evidence>
<keyword evidence="4" id="KW-0608">Pigment</keyword>
<name>A0A226EH97_FOLCA</name>
<protein>
    <recommendedName>
        <fullName evidence="10">Protein white</fullName>
    </recommendedName>
</protein>
<dbReference type="OrthoDB" id="66620at2759"/>
<reference evidence="13 14" key="1">
    <citation type="submission" date="2015-12" db="EMBL/GenBank/DDBJ databases">
        <title>The genome of Folsomia candida.</title>
        <authorList>
            <person name="Faddeeva A."/>
            <person name="Derks M.F."/>
            <person name="Anvar Y."/>
            <person name="Smit S."/>
            <person name="Van Straalen N."/>
            <person name="Roelofs D."/>
        </authorList>
    </citation>
    <scope>NUCLEOTIDE SEQUENCE [LARGE SCALE GENOMIC DNA]</scope>
    <source>
        <strain evidence="13 14">VU population</strain>
        <tissue evidence="13">Whole body</tissue>
    </source>
</reference>
<evidence type="ECO:0000256" key="1">
    <source>
        <dbReference type="ARBA" id="ARBA00004141"/>
    </source>
</evidence>
<dbReference type="AlphaFoldDB" id="A0A226EH97"/>
<evidence type="ECO:0000256" key="8">
    <source>
        <dbReference type="ARBA" id="ARBA00022989"/>
    </source>
</evidence>
<keyword evidence="9 11" id="KW-0472">Membrane</keyword>
<dbReference type="GO" id="GO:0030659">
    <property type="term" value="C:cytoplasmic vesicle membrane"/>
    <property type="evidence" value="ECO:0007669"/>
    <property type="project" value="TreeGrafter"/>
</dbReference>
<evidence type="ECO:0000256" key="11">
    <source>
        <dbReference type="SAM" id="Phobius"/>
    </source>
</evidence>
<dbReference type="EMBL" id="LNIX01000003">
    <property type="protein sequence ID" value="OXA56819.1"/>
    <property type="molecule type" value="Genomic_DNA"/>
</dbReference>
<dbReference type="InterPro" id="IPR050352">
    <property type="entry name" value="ABCG_transporters"/>
</dbReference>
<dbReference type="GO" id="GO:0140359">
    <property type="term" value="F:ABC-type transporter activity"/>
    <property type="evidence" value="ECO:0007669"/>
    <property type="project" value="InterPro"/>
</dbReference>
<dbReference type="PROSITE" id="PS50893">
    <property type="entry name" value="ABC_TRANSPORTER_2"/>
    <property type="match status" value="1"/>
</dbReference>
<gene>
    <name evidence="13" type="ORF">Fcan01_07966</name>
</gene>
<dbReference type="GO" id="GO:0016887">
    <property type="term" value="F:ATP hydrolysis activity"/>
    <property type="evidence" value="ECO:0007669"/>
    <property type="project" value="InterPro"/>
</dbReference>
<dbReference type="OMA" id="MPRHLTY"/>
<dbReference type="PANTHER" id="PTHR48041:SF129">
    <property type="entry name" value="PROTEIN WHITE"/>
    <property type="match status" value="1"/>
</dbReference>
<dbReference type="PANTHER" id="PTHR48041">
    <property type="entry name" value="ABC TRANSPORTER G FAMILY MEMBER 28"/>
    <property type="match status" value="1"/>
</dbReference>
<dbReference type="InterPro" id="IPR043926">
    <property type="entry name" value="ABCG_dom"/>
</dbReference>
<accession>A0A226EH97</accession>
<dbReference type="NCBIfam" id="TIGR00955">
    <property type="entry name" value="3a01204"/>
    <property type="match status" value="1"/>
</dbReference>
<dbReference type="Gene3D" id="3.40.50.300">
    <property type="entry name" value="P-loop containing nucleotide triphosphate hydrolases"/>
    <property type="match status" value="1"/>
</dbReference>
<keyword evidence="8 11" id="KW-1133">Transmembrane helix</keyword>
<keyword evidence="7" id="KW-0067">ATP-binding</keyword>
<dbReference type="InterPro" id="IPR003439">
    <property type="entry name" value="ABC_transporter-like_ATP-bd"/>
</dbReference>
<evidence type="ECO:0000256" key="4">
    <source>
        <dbReference type="ARBA" id="ARBA00022474"/>
    </source>
</evidence>
<dbReference type="STRING" id="158441.A0A226EH97"/>
<dbReference type="Pfam" id="PF00005">
    <property type="entry name" value="ABC_tran"/>
    <property type="match status" value="1"/>
</dbReference>
<evidence type="ECO:0000256" key="5">
    <source>
        <dbReference type="ARBA" id="ARBA00022692"/>
    </source>
</evidence>
<dbReference type="GO" id="GO:0031409">
    <property type="term" value="F:pigment binding"/>
    <property type="evidence" value="ECO:0007669"/>
    <property type="project" value="UniProtKB-KW"/>
</dbReference>
<dbReference type="Proteomes" id="UP000198287">
    <property type="component" value="Unassembled WGS sequence"/>
</dbReference>
<feature type="transmembrane region" description="Helical" evidence="11">
    <location>
        <begin position="542"/>
        <end position="564"/>
    </location>
</feature>
<dbReference type="CDD" id="cd03213">
    <property type="entry name" value="ABCG_EPDR"/>
    <property type="match status" value="1"/>
</dbReference>
<keyword evidence="3" id="KW-0813">Transport</keyword>
<dbReference type="GO" id="GO:0005524">
    <property type="term" value="F:ATP binding"/>
    <property type="evidence" value="ECO:0007669"/>
    <property type="project" value="UniProtKB-KW"/>
</dbReference>
<evidence type="ECO:0000256" key="9">
    <source>
        <dbReference type="ARBA" id="ARBA00023136"/>
    </source>
</evidence>
<feature type="transmembrane region" description="Helical" evidence="11">
    <location>
        <begin position="437"/>
        <end position="465"/>
    </location>
</feature>
<evidence type="ECO:0000256" key="10">
    <source>
        <dbReference type="ARBA" id="ARBA00039188"/>
    </source>
</evidence>
<evidence type="ECO:0000259" key="12">
    <source>
        <dbReference type="PROSITE" id="PS50893"/>
    </source>
</evidence>
<keyword evidence="14" id="KW-1185">Reference proteome</keyword>
<comment type="caution">
    <text evidence="13">The sequence shown here is derived from an EMBL/GenBank/DDBJ whole genome shotgun (WGS) entry which is preliminary data.</text>
</comment>
<evidence type="ECO:0000256" key="7">
    <source>
        <dbReference type="ARBA" id="ARBA00022840"/>
    </source>
</evidence>
<feature type="transmembrane region" description="Helical" evidence="11">
    <location>
        <begin position="477"/>
        <end position="502"/>
    </location>
</feature>
<dbReference type="InterPro" id="IPR027417">
    <property type="entry name" value="P-loop_NTPase"/>
</dbReference>
<dbReference type="InterPro" id="IPR013525">
    <property type="entry name" value="ABC2_TM"/>
</dbReference>
<sequence>MYQEDKDTLNPTIVPFSTTFSGNQGDGKLTITEPITYTWNNVNVWVGSGSQNGNEKNDVDMESGIFNCFNRKKNGVVSKQILRNVTGIVRPGELLAIMGASGAGKTTLLNQLTFRNTGKLKMSGEIKINGVAVSPDIITSVSAYVQQEDLFISTLTVREHLVFTALVRMDKHLTYKQRMQRVDSVIQELGLTKCAETIIGMPGRVKGISGGEMKRLAFASEVLTDCQLWFCDEVTSGLDSYMASNVIELLKEMASKGKTIICTIHQPSSEVYAMFDRVLLMAEGRSAFLGDAKEAVEFFKLQGYPCPPNYNPADFFIQTLAIQSGIEEECLKNVRQICNSFDSSDTARAIKTSVEEIPPQNVEFFEMQAAMKSRSPYKASWVAQFRAVLWRSWMSMIKEPMVIRVRLIQTLVIALILGAIYFGQELDQKGVMNLNGALFLFLTNMTFQNVFAVINVFCVELPIFLREHFNGMYRTDVYFLSKTLAEVPLYILFPFGFISITYYMVGFNPDFDRFLIACLVVVLVANVACSFGYMISCISGSVTMALSLAPPLIIPFMLFGGFFLNKGSIPVYFVWLRYLSWFNYGNEALAINQWRGVDDIKCDVSNLTCPRNGDVILETLNFEKDNLTIDIVSLVALLIGYRVIAFIALLAKTYRKT</sequence>
<dbReference type="Pfam" id="PF19055">
    <property type="entry name" value="ABC2_membrane_7"/>
    <property type="match status" value="1"/>
</dbReference>
<feature type="domain" description="ABC transporter" evidence="12">
    <location>
        <begin position="59"/>
        <end position="308"/>
    </location>
</feature>
<dbReference type="GO" id="GO:0005886">
    <property type="term" value="C:plasma membrane"/>
    <property type="evidence" value="ECO:0007669"/>
    <property type="project" value="TreeGrafter"/>
</dbReference>
<dbReference type="SMART" id="SM00382">
    <property type="entry name" value="AAA"/>
    <property type="match status" value="1"/>
</dbReference>
<organism evidence="13 14">
    <name type="scientific">Folsomia candida</name>
    <name type="common">Springtail</name>
    <dbReference type="NCBI Taxonomy" id="158441"/>
    <lineage>
        <taxon>Eukaryota</taxon>
        <taxon>Metazoa</taxon>
        <taxon>Ecdysozoa</taxon>
        <taxon>Arthropoda</taxon>
        <taxon>Hexapoda</taxon>
        <taxon>Collembola</taxon>
        <taxon>Entomobryomorpha</taxon>
        <taxon>Isotomoidea</taxon>
        <taxon>Isotomidae</taxon>
        <taxon>Proisotominae</taxon>
        <taxon>Folsomia</taxon>
    </lineage>
</organism>
<dbReference type="InterPro" id="IPR003593">
    <property type="entry name" value="AAA+_ATPase"/>
</dbReference>
<evidence type="ECO:0000313" key="13">
    <source>
        <dbReference type="EMBL" id="OXA56819.1"/>
    </source>
</evidence>
<keyword evidence="5 11" id="KW-0812">Transmembrane</keyword>
<feature type="transmembrane region" description="Helical" evidence="11">
    <location>
        <begin position="631"/>
        <end position="651"/>
    </location>
</feature>
<evidence type="ECO:0000256" key="6">
    <source>
        <dbReference type="ARBA" id="ARBA00022741"/>
    </source>
</evidence>
<dbReference type="FunFam" id="3.40.50.300:FF:001225">
    <property type="entry name" value="ATP-binding cassette sub-family G member"/>
    <property type="match status" value="1"/>
</dbReference>
<dbReference type="Pfam" id="PF01061">
    <property type="entry name" value="ABC2_membrane"/>
    <property type="match status" value="1"/>
</dbReference>
<comment type="similarity">
    <text evidence="2">Belongs to the ABC transporter superfamily. ABCG family. Eye pigment precursor importer (TC 3.A.1.204) subfamily.</text>
</comment>
<dbReference type="SUPFAM" id="SSF52540">
    <property type="entry name" value="P-loop containing nucleoside triphosphate hydrolases"/>
    <property type="match status" value="1"/>
</dbReference>
<dbReference type="PROSITE" id="PS00211">
    <property type="entry name" value="ABC_TRANSPORTER_1"/>
    <property type="match status" value="1"/>
</dbReference>
<evidence type="ECO:0000256" key="3">
    <source>
        <dbReference type="ARBA" id="ARBA00022448"/>
    </source>
</evidence>
<comment type="subcellular location">
    <subcellularLocation>
        <location evidence="1">Membrane</location>
        <topology evidence="1">Multi-pass membrane protein</topology>
    </subcellularLocation>
</comment>